<evidence type="ECO:0000256" key="2">
    <source>
        <dbReference type="ARBA" id="ARBA00008711"/>
    </source>
</evidence>
<dbReference type="PANTHER" id="PTHR10815">
    <property type="entry name" value="METHYLATED-DNA--PROTEIN-CYSTEINE METHYLTRANSFERASE"/>
    <property type="match status" value="1"/>
</dbReference>
<organism evidence="10 11">
    <name type="scientific">beta proteobacterium KB13</name>
    <dbReference type="NCBI Taxonomy" id="314607"/>
    <lineage>
        <taxon>Bacteria</taxon>
        <taxon>Pseudomonadati</taxon>
        <taxon>Pseudomonadota</taxon>
        <taxon>Betaproteobacteria</taxon>
        <taxon>Nitrosomonadales</taxon>
        <taxon>OM43 clade</taxon>
    </lineage>
</organism>
<dbReference type="FunFam" id="1.10.10.10:FF:000214">
    <property type="entry name" value="Methylated-DNA--protein-cysteine methyltransferase"/>
    <property type="match status" value="1"/>
</dbReference>
<gene>
    <name evidence="10" type="primary">ada</name>
    <name evidence="10" type="ORF">KB13_174</name>
</gene>
<keyword evidence="6" id="KW-0227">DNA damage</keyword>
<protein>
    <recommendedName>
        <fullName evidence="3">methylated-DNA--[protein]-cysteine S-methyltransferase</fullName>
        <ecNumber evidence="3">2.1.1.63</ecNumber>
    </recommendedName>
</protein>
<evidence type="ECO:0000256" key="1">
    <source>
        <dbReference type="ARBA" id="ARBA00001286"/>
    </source>
</evidence>
<dbReference type="PROSITE" id="PS00374">
    <property type="entry name" value="MGMT"/>
    <property type="match status" value="1"/>
</dbReference>
<proteinExistence type="inferred from homology"/>
<dbReference type="PANTHER" id="PTHR10815:SF13">
    <property type="entry name" value="METHYLATED-DNA--PROTEIN-CYSTEINE METHYLTRANSFERASE"/>
    <property type="match status" value="1"/>
</dbReference>
<dbReference type="STRING" id="314607.KB13_174"/>
<dbReference type="GO" id="GO:0006281">
    <property type="term" value="P:DNA repair"/>
    <property type="evidence" value="ECO:0007669"/>
    <property type="project" value="UniProtKB-KW"/>
</dbReference>
<evidence type="ECO:0000256" key="6">
    <source>
        <dbReference type="ARBA" id="ARBA00022763"/>
    </source>
</evidence>
<dbReference type="GO" id="GO:0003908">
    <property type="term" value="F:methylated-DNA-[protein]-cysteine S-methyltransferase activity"/>
    <property type="evidence" value="ECO:0007669"/>
    <property type="project" value="UniProtKB-EC"/>
</dbReference>
<dbReference type="InterPro" id="IPR036388">
    <property type="entry name" value="WH-like_DNA-bd_sf"/>
</dbReference>
<evidence type="ECO:0000256" key="4">
    <source>
        <dbReference type="ARBA" id="ARBA00022603"/>
    </source>
</evidence>
<keyword evidence="7" id="KW-0234">DNA repair</keyword>
<comment type="similarity">
    <text evidence="2">Belongs to the MGMT family.</text>
</comment>
<dbReference type="NCBIfam" id="TIGR00589">
    <property type="entry name" value="ogt"/>
    <property type="match status" value="1"/>
</dbReference>
<comment type="catalytic activity">
    <reaction evidence="8">
        <text>a 6-O-methyl-2'-deoxyguanosine in DNA + L-cysteinyl-[protein] = S-methyl-L-cysteinyl-[protein] + a 2'-deoxyguanosine in DNA</text>
        <dbReference type="Rhea" id="RHEA:24000"/>
        <dbReference type="Rhea" id="RHEA-COMP:10131"/>
        <dbReference type="Rhea" id="RHEA-COMP:10132"/>
        <dbReference type="Rhea" id="RHEA-COMP:11367"/>
        <dbReference type="Rhea" id="RHEA-COMP:11368"/>
        <dbReference type="ChEBI" id="CHEBI:29950"/>
        <dbReference type="ChEBI" id="CHEBI:82612"/>
        <dbReference type="ChEBI" id="CHEBI:85445"/>
        <dbReference type="ChEBI" id="CHEBI:85448"/>
        <dbReference type="EC" id="2.1.1.63"/>
    </reaction>
</comment>
<dbReference type="Proteomes" id="UP000004188">
    <property type="component" value="Unassembled WGS sequence"/>
</dbReference>
<sequence>MLELKGTSFQKKVWDAIMNIPKGQVRTYKEIAVSIGHPNAYRAVASACKHNPYPIDIPCHRVVPIAGGLGNYLGVMNCERKKRLLEAEGVDVTLFKCLD</sequence>
<dbReference type="GO" id="GO:0032259">
    <property type="term" value="P:methylation"/>
    <property type="evidence" value="ECO:0007669"/>
    <property type="project" value="UniProtKB-KW"/>
</dbReference>
<evidence type="ECO:0000256" key="7">
    <source>
        <dbReference type="ARBA" id="ARBA00023204"/>
    </source>
</evidence>
<dbReference type="HOGENOM" id="CLU_000445_52_4_4"/>
<dbReference type="Gene3D" id="1.10.10.10">
    <property type="entry name" value="Winged helix-like DNA-binding domain superfamily/Winged helix DNA-binding domain"/>
    <property type="match status" value="1"/>
</dbReference>
<comment type="catalytic activity">
    <reaction evidence="1">
        <text>a 4-O-methyl-thymidine in DNA + L-cysteinyl-[protein] = a thymidine in DNA + S-methyl-L-cysteinyl-[protein]</text>
        <dbReference type="Rhea" id="RHEA:53428"/>
        <dbReference type="Rhea" id="RHEA-COMP:10131"/>
        <dbReference type="Rhea" id="RHEA-COMP:10132"/>
        <dbReference type="Rhea" id="RHEA-COMP:13555"/>
        <dbReference type="Rhea" id="RHEA-COMP:13556"/>
        <dbReference type="ChEBI" id="CHEBI:29950"/>
        <dbReference type="ChEBI" id="CHEBI:82612"/>
        <dbReference type="ChEBI" id="CHEBI:137386"/>
        <dbReference type="ChEBI" id="CHEBI:137387"/>
        <dbReference type="EC" id="2.1.1.63"/>
    </reaction>
</comment>
<name>B6BU06_9PROT</name>
<evidence type="ECO:0000313" key="10">
    <source>
        <dbReference type="EMBL" id="EDZ64042.1"/>
    </source>
</evidence>
<accession>B6BU06</accession>
<evidence type="ECO:0000313" key="11">
    <source>
        <dbReference type="Proteomes" id="UP000004188"/>
    </source>
</evidence>
<evidence type="ECO:0000259" key="9">
    <source>
        <dbReference type="Pfam" id="PF01035"/>
    </source>
</evidence>
<dbReference type="Pfam" id="PF01035">
    <property type="entry name" value="DNA_binding_1"/>
    <property type="match status" value="1"/>
</dbReference>
<keyword evidence="5 10" id="KW-0808">Transferase</keyword>
<dbReference type="eggNOG" id="COG0350">
    <property type="taxonomic scope" value="Bacteria"/>
</dbReference>
<reference evidence="11" key="1">
    <citation type="journal article" date="2012" name="Stand. Genomic Sci.">
        <title>Genome sequence of strain HIMB624, a cultured representative from the OM43 clade of marine Betaproteobacteria.</title>
        <authorList>
            <person name="Huggett M.J."/>
            <person name="Hayakawa D.H."/>
            <person name="Rappe M.S."/>
        </authorList>
    </citation>
    <scope>NUCLEOTIDE SEQUENCE [LARGE SCALE GENOMIC DNA]</scope>
    <source>
        <strain evidence="11">KB13</strain>
    </source>
</reference>
<evidence type="ECO:0000256" key="8">
    <source>
        <dbReference type="ARBA" id="ARBA00049348"/>
    </source>
</evidence>
<evidence type="ECO:0000256" key="5">
    <source>
        <dbReference type="ARBA" id="ARBA00022679"/>
    </source>
</evidence>
<dbReference type="EC" id="2.1.1.63" evidence="3"/>
<dbReference type="SUPFAM" id="SSF46767">
    <property type="entry name" value="Methylated DNA-protein cysteine methyltransferase, C-terminal domain"/>
    <property type="match status" value="1"/>
</dbReference>
<keyword evidence="4 10" id="KW-0489">Methyltransferase</keyword>
<dbReference type="InterPro" id="IPR001497">
    <property type="entry name" value="MethylDNA_cys_MeTrfase_AS"/>
</dbReference>
<dbReference type="InterPro" id="IPR036217">
    <property type="entry name" value="MethylDNA_cys_MeTrfase_DNAb"/>
</dbReference>
<dbReference type="AlphaFoldDB" id="B6BU06"/>
<keyword evidence="11" id="KW-1185">Reference proteome</keyword>
<dbReference type="EMBL" id="DS995299">
    <property type="protein sequence ID" value="EDZ64042.1"/>
    <property type="molecule type" value="Genomic_DNA"/>
</dbReference>
<feature type="domain" description="Methylated-DNA-[protein]-cysteine S-methyltransferase DNA binding" evidence="9">
    <location>
        <begin position="8"/>
        <end position="90"/>
    </location>
</feature>
<evidence type="ECO:0000256" key="3">
    <source>
        <dbReference type="ARBA" id="ARBA00011918"/>
    </source>
</evidence>
<dbReference type="CDD" id="cd06445">
    <property type="entry name" value="ATase"/>
    <property type="match status" value="1"/>
</dbReference>
<dbReference type="InterPro" id="IPR014048">
    <property type="entry name" value="MethylDNA_cys_MeTrfase_DNA-bd"/>
</dbReference>